<dbReference type="EMBL" id="JAAGLI010000566">
    <property type="protein sequence ID" value="NEA25078.1"/>
    <property type="molecule type" value="Genomic_DNA"/>
</dbReference>
<dbReference type="InterPro" id="IPR004839">
    <property type="entry name" value="Aminotransferase_I/II_large"/>
</dbReference>
<comment type="caution">
    <text evidence="2">The sequence shown here is derived from an EMBL/GenBank/DDBJ whole genome shotgun (WGS) entry which is preliminary data.</text>
</comment>
<dbReference type="GO" id="GO:0008483">
    <property type="term" value="F:transaminase activity"/>
    <property type="evidence" value="ECO:0007669"/>
    <property type="project" value="UniProtKB-KW"/>
</dbReference>
<feature type="domain" description="Aminotransferase class I/classII large" evidence="1">
    <location>
        <begin position="61"/>
        <end position="211"/>
    </location>
</feature>
<dbReference type="InterPro" id="IPR015422">
    <property type="entry name" value="PyrdxlP-dep_Trfase_small"/>
</dbReference>
<proteinExistence type="predicted"/>
<dbReference type="GO" id="GO:0030170">
    <property type="term" value="F:pyridoxal phosphate binding"/>
    <property type="evidence" value="ECO:0007669"/>
    <property type="project" value="InterPro"/>
</dbReference>
<keyword evidence="2" id="KW-0808">Transferase</keyword>
<dbReference type="InterPro" id="IPR015421">
    <property type="entry name" value="PyrdxlP-dep_Trfase_major"/>
</dbReference>
<evidence type="ECO:0000259" key="1">
    <source>
        <dbReference type="Pfam" id="PF00155"/>
    </source>
</evidence>
<dbReference type="Pfam" id="PF00155">
    <property type="entry name" value="Aminotran_1_2"/>
    <property type="match status" value="1"/>
</dbReference>
<dbReference type="Proteomes" id="UP000475532">
    <property type="component" value="Unassembled WGS sequence"/>
</dbReference>
<accession>A0A6L9QJ02</accession>
<name>A0A6L9QJ02_9ACTN</name>
<dbReference type="Gene3D" id="3.90.1150.10">
    <property type="entry name" value="Aspartate Aminotransferase, domain 1"/>
    <property type="match status" value="1"/>
</dbReference>
<sequence>MAIDISAKYLALARCRTGVILPTIDVVPTLLARNGVETVPVPEGRLMPAADTDFLDSLHLDALFLVTPNNPTGSGLEHAELLRLFHWAAERDVVLVLDLSFRLLDGGVHGDLLGTADAMGAQLITVDDTGKVLSLFGAKAGVLASTLSLGRALGQLHSELLLGVSNLDLRFLTALLKPARSAPDEISTARELACTNRSYLHGALSAVDPLGTPSAGRPDSRMSVEWVRVGDRQPAIVRACWDSGLGILPGDGFYWAGDAGEGAGYVRLALLRDPEYFRQSADIFAKAMANNRPAWERR</sequence>
<evidence type="ECO:0000313" key="3">
    <source>
        <dbReference type="Proteomes" id="UP000475532"/>
    </source>
</evidence>
<dbReference type="Gene3D" id="3.40.640.10">
    <property type="entry name" value="Type I PLP-dependent aspartate aminotransferase-like (Major domain)"/>
    <property type="match status" value="1"/>
</dbReference>
<dbReference type="SUPFAM" id="SSF53383">
    <property type="entry name" value="PLP-dependent transferases"/>
    <property type="match status" value="1"/>
</dbReference>
<evidence type="ECO:0000313" key="2">
    <source>
        <dbReference type="EMBL" id="NEA25078.1"/>
    </source>
</evidence>
<protein>
    <submittedName>
        <fullName evidence="2">Aminotransferase class I/II-fold pyridoxal phosphate-dependent enzyme</fullName>
    </submittedName>
</protein>
<keyword evidence="2" id="KW-0032">Aminotransferase</keyword>
<gene>
    <name evidence="2" type="ORF">G3I70_21700</name>
</gene>
<dbReference type="AlphaFoldDB" id="A0A6L9QJ02"/>
<dbReference type="InterPro" id="IPR015424">
    <property type="entry name" value="PyrdxlP-dep_Trfase"/>
</dbReference>
<organism evidence="2 3">
    <name type="scientific">Actinomadura bangladeshensis</name>
    <dbReference type="NCBI Taxonomy" id="453573"/>
    <lineage>
        <taxon>Bacteria</taxon>
        <taxon>Bacillati</taxon>
        <taxon>Actinomycetota</taxon>
        <taxon>Actinomycetes</taxon>
        <taxon>Streptosporangiales</taxon>
        <taxon>Thermomonosporaceae</taxon>
        <taxon>Actinomadura</taxon>
    </lineage>
</organism>
<dbReference type="RefSeq" id="WP_163058696.1">
    <property type="nucleotide sequence ID" value="NZ_JAAGLI010000566.1"/>
</dbReference>
<reference evidence="2 3" key="1">
    <citation type="submission" date="2020-01" db="EMBL/GenBank/DDBJ databases">
        <title>Insect and environment-associated Actinomycetes.</title>
        <authorList>
            <person name="Currrie C."/>
            <person name="Chevrette M."/>
            <person name="Carlson C."/>
            <person name="Stubbendieck R."/>
            <person name="Wendt-Pienkowski E."/>
        </authorList>
    </citation>
    <scope>NUCLEOTIDE SEQUENCE [LARGE SCALE GENOMIC DNA]</scope>
    <source>
        <strain evidence="2 3">SID10258</strain>
    </source>
</reference>